<evidence type="ECO:0000313" key="8">
    <source>
        <dbReference type="EMBL" id="MBI6629062.1"/>
    </source>
</evidence>
<dbReference type="GO" id="GO:0030091">
    <property type="term" value="P:protein repair"/>
    <property type="evidence" value="ECO:0007669"/>
    <property type="project" value="UniProtKB-UniRule"/>
</dbReference>
<dbReference type="PANTHER" id="PTHR11579">
    <property type="entry name" value="PROTEIN-L-ISOASPARTATE O-METHYLTRANSFERASE"/>
    <property type="match status" value="1"/>
</dbReference>
<dbReference type="EC" id="2.1.1.77" evidence="7"/>
<dbReference type="GO" id="GO:0005737">
    <property type="term" value="C:cytoplasm"/>
    <property type="evidence" value="ECO:0007669"/>
    <property type="project" value="UniProtKB-SubCell"/>
</dbReference>
<keyword evidence="6 7" id="KW-0949">S-adenosyl-L-methionine</keyword>
<feature type="active site" evidence="7">
    <location>
        <position position="52"/>
    </location>
</feature>
<dbReference type="PROSITE" id="PS01279">
    <property type="entry name" value="PCMT"/>
    <property type="match status" value="1"/>
</dbReference>
<dbReference type="CDD" id="cd02440">
    <property type="entry name" value="AdoMet_MTases"/>
    <property type="match status" value="1"/>
</dbReference>
<evidence type="ECO:0000256" key="2">
    <source>
        <dbReference type="ARBA" id="ARBA00005369"/>
    </source>
</evidence>
<evidence type="ECO:0000256" key="1">
    <source>
        <dbReference type="ARBA" id="ARBA00004496"/>
    </source>
</evidence>
<comment type="similarity">
    <text evidence="2 7">Belongs to the methyltransferase superfamily. L-isoaspartyl/D-aspartyl protein methyltransferase family.</text>
</comment>
<dbReference type="NCBIfam" id="NF001453">
    <property type="entry name" value="PRK00312.1"/>
    <property type="match status" value="1"/>
</dbReference>
<comment type="caution">
    <text evidence="8">The sequence shown here is derived from an EMBL/GenBank/DDBJ whole genome shotgun (WGS) entry which is preliminary data.</text>
</comment>
<keyword evidence="5 7" id="KW-0808">Transferase</keyword>
<dbReference type="GO" id="GO:0004719">
    <property type="term" value="F:protein-L-isoaspartate (D-aspartate) O-methyltransferase activity"/>
    <property type="evidence" value="ECO:0007669"/>
    <property type="project" value="UniProtKB-UniRule"/>
</dbReference>
<dbReference type="GO" id="GO:0032259">
    <property type="term" value="P:methylation"/>
    <property type="evidence" value="ECO:0007669"/>
    <property type="project" value="UniProtKB-KW"/>
</dbReference>
<dbReference type="Pfam" id="PF01135">
    <property type="entry name" value="PCMT"/>
    <property type="match status" value="1"/>
</dbReference>
<dbReference type="AlphaFoldDB" id="A0A934HPB8"/>
<dbReference type="InterPro" id="IPR029063">
    <property type="entry name" value="SAM-dependent_MTases_sf"/>
</dbReference>
<comment type="function">
    <text evidence="7">Catalyzes the methyl esterification of L-isoaspartyl residues in peptides and proteins that result from spontaneous decomposition of normal L-aspartyl and L-asparaginyl residues. It plays a role in the repair and/or degradation of damaged proteins.</text>
</comment>
<protein>
    <recommendedName>
        <fullName evidence="7">Protein-L-isoaspartate O-methyltransferase</fullName>
        <ecNumber evidence="7">2.1.1.77</ecNumber>
    </recommendedName>
    <alternativeName>
        <fullName evidence="7">L-isoaspartyl protein carboxyl methyltransferase</fullName>
    </alternativeName>
    <alternativeName>
        <fullName evidence="7">Protein L-isoaspartyl methyltransferase</fullName>
    </alternativeName>
    <alternativeName>
        <fullName evidence="7">Protein-beta-aspartate methyltransferase</fullName>
        <shortName evidence="7">PIMT</shortName>
    </alternativeName>
</protein>
<evidence type="ECO:0000256" key="3">
    <source>
        <dbReference type="ARBA" id="ARBA00022490"/>
    </source>
</evidence>
<gene>
    <name evidence="7" type="primary">pcm</name>
    <name evidence="8" type="ORF">JAO82_04120</name>
</gene>
<dbReference type="InterPro" id="IPR000682">
    <property type="entry name" value="PCMT"/>
</dbReference>
<keyword evidence="9" id="KW-1185">Reference proteome</keyword>
<evidence type="ECO:0000256" key="4">
    <source>
        <dbReference type="ARBA" id="ARBA00022603"/>
    </source>
</evidence>
<evidence type="ECO:0000256" key="7">
    <source>
        <dbReference type="HAMAP-Rule" id="MF_00090"/>
    </source>
</evidence>
<dbReference type="Gene3D" id="3.40.50.150">
    <property type="entry name" value="Vaccinia Virus protein VP39"/>
    <property type="match status" value="1"/>
</dbReference>
<organism evidence="8 9">
    <name type="scientific">Pontibaca salina</name>
    <dbReference type="NCBI Taxonomy" id="2795731"/>
    <lineage>
        <taxon>Bacteria</taxon>
        <taxon>Pseudomonadati</taxon>
        <taxon>Pseudomonadota</taxon>
        <taxon>Alphaproteobacteria</taxon>
        <taxon>Rhodobacterales</taxon>
        <taxon>Roseobacteraceae</taxon>
        <taxon>Pontibaca</taxon>
    </lineage>
</organism>
<dbReference type="EMBL" id="JAEIJD010000002">
    <property type="protein sequence ID" value="MBI6629062.1"/>
    <property type="molecule type" value="Genomic_DNA"/>
</dbReference>
<name>A0A934HPB8_9RHOB</name>
<evidence type="ECO:0000313" key="9">
    <source>
        <dbReference type="Proteomes" id="UP000613255"/>
    </source>
</evidence>
<dbReference type="Proteomes" id="UP000613255">
    <property type="component" value="Unassembled WGS sequence"/>
</dbReference>
<dbReference type="HAMAP" id="MF_00090">
    <property type="entry name" value="PIMT"/>
    <property type="match status" value="1"/>
</dbReference>
<comment type="subcellular location">
    <subcellularLocation>
        <location evidence="1 7">Cytoplasm</location>
    </subcellularLocation>
</comment>
<reference evidence="8" key="1">
    <citation type="submission" date="2020-12" db="EMBL/GenBank/DDBJ databases">
        <title>Pontibaca salina gen. nov., sp. nov., isolated from marine sediment.</title>
        <authorList>
            <person name="Bo J."/>
            <person name="Wang S."/>
            <person name="Song X."/>
            <person name="Du Z."/>
        </authorList>
    </citation>
    <scope>NUCLEOTIDE SEQUENCE</scope>
    <source>
        <strain evidence="8">S1109L</strain>
    </source>
</reference>
<dbReference type="NCBIfam" id="TIGR00080">
    <property type="entry name" value="pimt"/>
    <property type="match status" value="1"/>
</dbReference>
<sequence>MVDQQIAGRGIRDRHVLAAMRKVPRESFVSPEQSAAAYGDHPLPIGQGQTISQPYIVARMIEAARIGPDQRVLEIGAGSGYAAAVIAEIADDVYTVERHQALGASARARLQAAGYNTVHVQIADGTLGWPDAAPYDAIIVAAGAPSVPQALKEQLREGGRLIIPVGTDSCTQTLTRLTRTGPEEWCEERLASVRFVPLIGAQGWT</sequence>
<evidence type="ECO:0000256" key="6">
    <source>
        <dbReference type="ARBA" id="ARBA00022691"/>
    </source>
</evidence>
<proteinExistence type="inferred from homology"/>
<dbReference type="PANTHER" id="PTHR11579:SF0">
    <property type="entry name" value="PROTEIN-L-ISOASPARTATE(D-ASPARTATE) O-METHYLTRANSFERASE"/>
    <property type="match status" value="1"/>
</dbReference>
<dbReference type="SUPFAM" id="SSF53335">
    <property type="entry name" value="S-adenosyl-L-methionine-dependent methyltransferases"/>
    <property type="match status" value="1"/>
</dbReference>
<comment type="catalytic activity">
    <reaction evidence="7">
        <text>[protein]-L-isoaspartate + S-adenosyl-L-methionine = [protein]-L-isoaspartate alpha-methyl ester + S-adenosyl-L-homocysteine</text>
        <dbReference type="Rhea" id="RHEA:12705"/>
        <dbReference type="Rhea" id="RHEA-COMP:12143"/>
        <dbReference type="Rhea" id="RHEA-COMP:12144"/>
        <dbReference type="ChEBI" id="CHEBI:57856"/>
        <dbReference type="ChEBI" id="CHEBI:59789"/>
        <dbReference type="ChEBI" id="CHEBI:90596"/>
        <dbReference type="ChEBI" id="CHEBI:90598"/>
        <dbReference type="EC" id="2.1.1.77"/>
    </reaction>
</comment>
<keyword evidence="4 7" id="KW-0489">Methyltransferase</keyword>
<accession>A0A934HPB8</accession>
<dbReference type="FunFam" id="3.40.50.150:FF:000010">
    <property type="entry name" value="Protein-L-isoaspartate O-methyltransferase"/>
    <property type="match status" value="1"/>
</dbReference>
<keyword evidence="3 7" id="KW-0963">Cytoplasm</keyword>
<evidence type="ECO:0000256" key="5">
    <source>
        <dbReference type="ARBA" id="ARBA00022679"/>
    </source>
</evidence>